<dbReference type="GO" id="GO:0006355">
    <property type="term" value="P:regulation of DNA-templated transcription"/>
    <property type="evidence" value="ECO:0007669"/>
    <property type="project" value="InterPro"/>
</dbReference>
<keyword evidence="2" id="KW-0732">Signal</keyword>
<feature type="compositionally biased region" description="Basic and acidic residues" evidence="1">
    <location>
        <begin position="1373"/>
        <end position="1404"/>
    </location>
</feature>
<evidence type="ECO:0000259" key="4">
    <source>
        <dbReference type="Pfam" id="PF07589"/>
    </source>
</evidence>
<protein>
    <recommendedName>
        <fullName evidence="6">PEP-CTERM protein-sorting domain-containing protein</fullName>
    </recommendedName>
</protein>
<feature type="domain" description="Ice-binding protein C-terminal" evidence="4">
    <location>
        <begin position="149"/>
        <end position="173"/>
    </location>
</feature>
<feature type="compositionally biased region" description="Low complexity" evidence="1">
    <location>
        <begin position="652"/>
        <end position="661"/>
    </location>
</feature>
<sequence length="1781" mass="194373">MFKRLSAGLVATLLLCTATVQAADYKYTFTATDFSYGGFPGEILPPVEVVTGSFEFSAAELSGQWANIRGIDVVIGSRRYGMNETSVLSGADFVIISGKNGGFGAASPGENDFVFHAQYPSWSYLEYSEIQSPVWWAGAITTSISDITAVPEPETYAFLLAGLGLIGAVSRRRKAGEKSAFSCGQLACACRKTAPACGAVWSSIPGLDPGLGWRIGEDQRHQDTGRRQHCANFGAMTLAGQARGTSPTSASDIACKDRILRGKACFMSIYTALSLFKDLQSLASLTRQCQDSAMTNIYRSQFRLPFSLFEKLKAEAGRAGRSVNAELVGRLERSLTDSSNDLDVRIIFEALERLSLRNPELRYSFGVNLGNQLDVRPAEIGRGSWTLAADPGNPVTEILLKKSADANSNPSRKTQHATLIARCGAAGQQYRPAHHHHHPVLHVGLADGVERRADSPPEVDLHAHVRAGDAGADVLFRRLLYRLAAGRHADQEDRLPARRRCRAHHCGGRLRAVLSGVHQRLRAVPPGVLHPGHRHYDLAGGRQSVRDGAGRPADGVEPTHAHASFQLAGYHHGARAGRHADPGRRRAERAGTGGAAGRPRGRVLRRSGGCRAGTVPGAGRRAGGAGRAVCAGASAPHRAGRGRASGGGRLEGGAQAAPPGAGRSGDFPVRGRGSGHRQLPHQLHRRAAYHGLARAPGRALRELLLGRLHAGALHRLCGDASRQPGQDAGLQFDGGAGADAVRDLRPRPRSHVGIAGRGTVQLHHVPHHLLDGAQQARSLDGAGLRPAVHGDRGRRAGAVRPGLPGRPLQPANVVCRAGRVLPVRAVLRLEICGDEAIEDLLAVLIEHAHVAHQVVDAVDVRNQQGVHGKAADVFLAAQHEFGVAPVLLRAPARRWLPAGPRCGRSSLLPCRRRTAAQCRLPAPARETPALPPRLHARCRPPWSVPGGRRDCVPVQIESSLLILAATVVEIRVHVAGLRLYQAVVRAFPGHQFIVAAFFHHHAAIHHHQAVRFCQRGQAVGNGNRRAALDQVFQRALDFLFRLGIDGSSRLVEDQDLRIDQQRARNRDALAFAARQALAPFTDHRIVTLRQAQDEFVRVGGAGGRDDFFARRIRFAVRQIFRDGAEEQERLLQHQADLPAVVGYGQRADVHPVEHDGAFGHVVEAADQVDQRRFAGTGVTDQAHHFAGLDVEVDAAVDGAVTVPEAHFAQRDIAFHFRQLDRVDRVGHGRYMVENVEDALGGRCRFLRDRDDAAHGIEAAVETARIRNERRQHTDRDIALRDLEDAEHPDHQQAQFGQERHGGREQRPDFIELVVDGQIVLVGGAEARRFARLLRKRFDHADAGDGIGQHVGHFAPHAVDFFKARAQAVAHQVDQPRDERQRRQREDGQIRIDREQDHARHDDHQAVRREVQQVQRQEHANAVALAADARHQVARALAAEVFERQAQQVVVRLGAQVGANALGHQRQHIRLGPAENPRQHRRAHQAGHVQHDQAGIDRRAVLVRDQHLVHQRDGQIRRNHVRARGQQHQHEAQAQLQFIRTGKAPQAEQGPGGRRRVHHLGAHGAFFLVRFQRRLAAGADIGVVADDGHAAGVAVALGGKVLDQADRLQILAQRKAPGAQPAARAHQFQVAHARMIVVCQRQLRRERPCLPLLLAGRARQQAAAGDHQHTLGETKLLIQVNLQGTYNVFPLGKLCLYIGTPAVRQFAARARYCGKLLGCHCVAYSGSGKIAWCSVEGWYVAAAGQDFNRAMRLVKMLNYGILSFITLTEVKSVRMDLCWRQV</sequence>
<gene>
    <name evidence="5" type="ORF">Tci_000345</name>
</gene>
<dbReference type="Gene3D" id="1.10.1220.10">
    <property type="entry name" value="Met repressor-like"/>
    <property type="match status" value="1"/>
</dbReference>
<feature type="compositionally biased region" description="Low complexity" evidence="1">
    <location>
        <begin position="627"/>
        <end position="637"/>
    </location>
</feature>
<dbReference type="InterPro" id="IPR013424">
    <property type="entry name" value="Ice-binding_C"/>
</dbReference>
<dbReference type="Pfam" id="PF03869">
    <property type="entry name" value="Arc"/>
    <property type="match status" value="1"/>
</dbReference>
<dbReference type="SUPFAM" id="SSF47598">
    <property type="entry name" value="Ribbon-helix-helix"/>
    <property type="match status" value="1"/>
</dbReference>
<feature type="domain" description="Arc-like DNA binding" evidence="3">
    <location>
        <begin position="302"/>
        <end position="337"/>
    </location>
</feature>
<reference evidence="5" key="1">
    <citation type="journal article" date="2019" name="Sci. Rep.">
        <title>Draft genome of Tanacetum cinerariifolium, the natural source of mosquito coil.</title>
        <authorList>
            <person name="Yamashiro T."/>
            <person name="Shiraishi A."/>
            <person name="Satake H."/>
            <person name="Nakayama K."/>
        </authorList>
    </citation>
    <scope>NUCLEOTIDE SEQUENCE</scope>
</reference>
<feature type="region of interest" description="Disordered" evidence="1">
    <location>
        <begin position="571"/>
        <end position="679"/>
    </location>
</feature>
<evidence type="ECO:0000256" key="2">
    <source>
        <dbReference type="SAM" id="SignalP"/>
    </source>
</evidence>
<feature type="region of interest" description="Disordered" evidence="1">
    <location>
        <begin position="1370"/>
        <end position="1404"/>
    </location>
</feature>
<proteinExistence type="predicted"/>
<feature type="region of interest" description="Disordered" evidence="1">
    <location>
        <begin position="526"/>
        <end position="557"/>
    </location>
</feature>
<evidence type="ECO:0000259" key="3">
    <source>
        <dbReference type="Pfam" id="PF03869"/>
    </source>
</evidence>
<evidence type="ECO:0000313" key="5">
    <source>
        <dbReference type="EMBL" id="GEU28367.1"/>
    </source>
</evidence>
<dbReference type="GO" id="GO:0003677">
    <property type="term" value="F:DNA binding"/>
    <property type="evidence" value="ECO:0007669"/>
    <property type="project" value="InterPro"/>
</dbReference>
<dbReference type="InterPro" id="IPR013321">
    <property type="entry name" value="Arc_rbn_hlx_hlx"/>
</dbReference>
<organism evidence="5">
    <name type="scientific">Tanacetum cinerariifolium</name>
    <name type="common">Dalmatian daisy</name>
    <name type="synonym">Chrysanthemum cinerariifolium</name>
    <dbReference type="NCBI Taxonomy" id="118510"/>
    <lineage>
        <taxon>Eukaryota</taxon>
        <taxon>Viridiplantae</taxon>
        <taxon>Streptophyta</taxon>
        <taxon>Embryophyta</taxon>
        <taxon>Tracheophyta</taxon>
        <taxon>Spermatophyta</taxon>
        <taxon>Magnoliopsida</taxon>
        <taxon>eudicotyledons</taxon>
        <taxon>Gunneridae</taxon>
        <taxon>Pentapetalae</taxon>
        <taxon>asterids</taxon>
        <taxon>campanulids</taxon>
        <taxon>Asterales</taxon>
        <taxon>Asteraceae</taxon>
        <taxon>Asteroideae</taxon>
        <taxon>Anthemideae</taxon>
        <taxon>Anthemidinae</taxon>
        <taxon>Tanacetum</taxon>
    </lineage>
</organism>
<evidence type="ECO:0000256" key="1">
    <source>
        <dbReference type="SAM" id="MobiDB-lite"/>
    </source>
</evidence>
<dbReference type="Pfam" id="PF07589">
    <property type="entry name" value="PEP-CTERM"/>
    <property type="match status" value="1"/>
</dbReference>
<accession>A0A699GFH2</accession>
<comment type="caution">
    <text evidence="5">The sequence shown here is derived from an EMBL/GenBank/DDBJ whole genome shotgun (WGS) entry which is preliminary data.</text>
</comment>
<feature type="compositionally biased region" description="Low complexity" evidence="1">
    <location>
        <begin position="606"/>
        <end position="619"/>
    </location>
</feature>
<evidence type="ECO:0008006" key="6">
    <source>
        <dbReference type="Google" id="ProtNLM"/>
    </source>
</evidence>
<dbReference type="EMBL" id="BKCJ010000005">
    <property type="protein sequence ID" value="GEU28367.1"/>
    <property type="molecule type" value="Genomic_DNA"/>
</dbReference>
<dbReference type="InterPro" id="IPR005569">
    <property type="entry name" value="Arc_DNA-bd_dom"/>
</dbReference>
<name>A0A699GFH2_TANCI</name>
<feature type="signal peptide" evidence="2">
    <location>
        <begin position="1"/>
        <end position="22"/>
    </location>
</feature>
<feature type="compositionally biased region" description="Basic and acidic residues" evidence="1">
    <location>
        <begin position="578"/>
        <end position="589"/>
    </location>
</feature>
<feature type="chain" id="PRO_5025408815" description="PEP-CTERM protein-sorting domain-containing protein" evidence="2">
    <location>
        <begin position="23"/>
        <end position="1781"/>
    </location>
</feature>
<dbReference type="InterPro" id="IPR010985">
    <property type="entry name" value="Ribbon_hlx_hlx"/>
</dbReference>